<proteinExistence type="predicted"/>
<sequence>MSPGSSTESYPAFAHIGLRENPGKNLNQFLTISRNQHQSLCSIPRHRTSLYSSSYIVLLSRLCNSLPSDVRDCRTLSQFKSKLERRRGRPKCRGKIGVDEDAWSYGAGNWMRLVKKRDDWRKKFTSRLRIRDTLATNYNLVTVENEVGYILHKFACPLATLKALALQRTTMDILATSSKNIVHYELKMHCDGLSSFRRERRKNTVPLITNRIVHYRTVLYTCGLPPSLEWSTHRSSKALVFLYRRMRRAGCEARHAQIRTTREIVSGFYGCE</sequence>
<accession>A0ABQ8T2Y9</accession>
<gene>
    <name evidence="1" type="ORF">ANN_08495</name>
</gene>
<comment type="caution">
    <text evidence="1">The sequence shown here is derived from an EMBL/GenBank/DDBJ whole genome shotgun (WGS) entry which is preliminary data.</text>
</comment>
<dbReference type="Proteomes" id="UP001148838">
    <property type="component" value="Unassembled WGS sequence"/>
</dbReference>
<name>A0ABQ8T2Y9_PERAM</name>
<protein>
    <submittedName>
        <fullName evidence="1">Uncharacterized protein</fullName>
    </submittedName>
</protein>
<evidence type="ECO:0000313" key="1">
    <source>
        <dbReference type="EMBL" id="KAJ4440356.1"/>
    </source>
</evidence>
<organism evidence="1 2">
    <name type="scientific">Periplaneta americana</name>
    <name type="common">American cockroach</name>
    <name type="synonym">Blatta americana</name>
    <dbReference type="NCBI Taxonomy" id="6978"/>
    <lineage>
        <taxon>Eukaryota</taxon>
        <taxon>Metazoa</taxon>
        <taxon>Ecdysozoa</taxon>
        <taxon>Arthropoda</taxon>
        <taxon>Hexapoda</taxon>
        <taxon>Insecta</taxon>
        <taxon>Pterygota</taxon>
        <taxon>Neoptera</taxon>
        <taxon>Polyneoptera</taxon>
        <taxon>Dictyoptera</taxon>
        <taxon>Blattodea</taxon>
        <taxon>Blattoidea</taxon>
        <taxon>Blattidae</taxon>
        <taxon>Blattinae</taxon>
        <taxon>Periplaneta</taxon>
    </lineage>
</organism>
<keyword evidence="2" id="KW-1185">Reference proteome</keyword>
<dbReference type="EMBL" id="JAJSOF020000017">
    <property type="protein sequence ID" value="KAJ4440356.1"/>
    <property type="molecule type" value="Genomic_DNA"/>
</dbReference>
<reference evidence="1 2" key="1">
    <citation type="journal article" date="2022" name="Allergy">
        <title>Genome assembly and annotation of Periplaneta americana reveal a comprehensive cockroach allergen profile.</title>
        <authorList>
            <person name="Wang L."/>
            <person name="Xiong Q."/>
            <person name="Saelim N."/>
            <person name="Wang L."/>
            <person name="Nong W."/>
            <person name="Wan A.T."/>
            <person name="Shi M."/>
            <person name="Liu X."/>
            <person name="Cao Q."/>
            <person name="Hui J.H.L."/>
            <person name="Sookrung N."/>
            <person name="Leung T.F."/>
            <person name="Tungtrongchitr A."/>
            <person name="Tsui S.K.W."/>
        </authorList>
    </citation>
    <scope>NUCLEOTIDE SEQUENCE [LARGE SCALE GENOMIC DNA]</scope>
    <source>
        <strain evidence="1">PWHHKU_190912</strain>
    </source>
</reference>
<feature type="non-terminal residue" evidence="1">
    <location>
        <position position="272"/>
    </location>
</feature>
<evidence type="ECO:0000313" key="2">
    <source>
        <dbReference type="Proteomes" id="UP001148838"/>
    </source>
</evidence>